<organism evidence="1 2">
    <name type="scientific">Vallitalea pronyensis</name>
    <dbReference type="NCBI Taxonomy" id="1348613"/>
    <lineage>
        <taxon>Bacteria</taxon>
        <taxon>Bacillati</taxon>
        <taxon>Bacillota</taxon>
        <taxon>Clostridia</taxon>
        <taxon>Lachnospirales</taxon>
        <taxon>Vallitaleaceae</taxon>
        <taxon>Vallitalea</taxon>
    </lineage>
</organism>
<accession>A0A8J8SI41</accession>
<dbReference type="Proteomes" id="UP000683246">
    <property type="component" value="Chromosome"/>
</dbReference>
<protein>
    <submittedName>
        <fullName evidence="1">Uncharacterized protein</fullName>
    </submittedName>
</protein>
<dbReference type="AlphaFoldDB" id="A0A8J8SI41"/>
<dbReference type="EMBL" id="CP058649">
    <property type="protein sequence ID" value="QUI24103.1"/>
    <property type="molecule type" value="Genomic_DNA"/>
</dbReference>
<name>A0A8J8SI41_9FIRM</name>
<reference evidence="1" key="1">
    <citation type="submission" date="2020-07" db="EMBL/GenBank/DDBJ databases">
        <title>Vallitalea pronyensis genome.</title>
        <authorList>
            <person name="Postec A."/>
        </authorList>
    </citation>
    <scope>NUCLEOTIDE SEQUENCE</scope>
    <source>
        <strain evidence="1">FatNI3</strain>
    </source>
</reference>
<keyword evidence="2" id="KW-1185">Reference proteome</keyword>
<dbReference type="InterPro" id="IPR046179">
    <property type="entry name" value="DUF6188"/>
</dbReference>
<sequence length="131" mass="15281">MYNFTLDQFIHKKVIEINDRYPLFIFEENVTLMIECSWRLRDNETIVVGCSEYNSKETHKKTHKKLLDLLKGQAIQHIECIPPVSDLLIHFSNGLYLELFSNSTEYESWTLADEKGFQLVSAPGGKVCFFE</sequence>
<gene>
    <name evidence="1" type="ORF">HZI73_18185</name>
</gene>
<proteinExistence type="predicted"/>
<dbReference type="KEGG" id="vpy:HZI73_18185"/>
<dbReference type="Pfam" id="PF19686">
    <property type="entry name" value="DUF6188"/>
    <property type="match status" value="1"/>
</dbReference>
<evidence type="ECO:0000313" key="1">
    <source>
        <dbReference type="EMBL" id="QUI24103.1"/>
    </source>
</evidence>
<evidence type="ECO:0000313" key="2">
    <source>
        <dbReference type="Proteomes" id="UP000683246"/>
    </source>
</evidence>
<dbReference type="RefSeq" id="WP_212694795.1">
    <property type="nucleotide sequence ID" value="NZ_CP058649.1"/>
</dbReference>